<dbReference type="EMBL" id="JACCJB010000005">
    <property type="protein sequence ID" value="KAF6227196.1"/>
    <property type="molecule type" value="Genomic_DNA"/>
</dbReference>
<keyword evidence="2" id="KW-0472">Membrane</keyword>
<feature type="region of interest" description="Disordered" evidence="1">
    <location>
        <begin position="28"/>
        <end position="84"/>
    </location>
</feature>
<dbReference type="InterPro" id="IPR040922">
    <property type="entry name" value="Ribosomal_mL59_dom"/>
</dbReference>
<reference evidence="4 5" key="1">
    <citation type="journal article" date="2020" name="Genomics">
        <title>Complete, high-quality genomes from long-read metagenomic sequencing of two wolf lichen thalli reveals enigmatic genome architecture.</title>
        <authorList>
            <person name="McKenzie S.K."/>
            <person name="Walston R.F."/>
            <person name="Allen J.L."/>
        </authorList>
    </citation>
    <scope>NUCLEOTIDE SEQUENCE [LARGE SCALE GENOMIC DNA]</scope>
    <source>
        <strain evidence="4">WasteWater1</strain>
    </source>
</reference>
<organism evidence="4 5">
    <name type="scientific">Letharia lupina</name>
    <dbReference type="NCBI Taxonomy" id="560253"/>
    <lineage>
        <taxon>Eukaryota</taxon>
        <taxon>Fungi</taxon>
        <taxon>Dikarya</taxon>
        <taxon>Ascomycota</taxon>
        <taxon>Pezizomycotina</taxon>
        <taxon>Lecanoromycetes</taxon>
        <taxon>OSLEUM clade</taxon>
        <taxon>Lecanoromycetidae</taxon>
        <taxon>Lecanorales</taxon>
        <taxon>Lecanorineae</taxon>
        <taxon>Parmeliaceae</taxon>
        <taxon>Letharia</taxon>
    </lineage>
</organism>
<feature type="region of interest" description="Disordered" evidence="1">
    <location>
        <begin position="432"/>
        <end position="472"/>
    </location>
</feature>
<dbReference type="Gene3D" id="2.120.10.70">
    <property type="entry name" value="Fucose-specific lectin"/>
    <property type="match status" value="1"/>
</dbReference>
<evidence type="ECO:0000313" key="5">
    <source>
        <dbReference type="Proteomes" id="UP000593566"/>
    </source>
</evidence>
<protein>
    <recommendedName>
        <fullName evidence="3">Large ribosomal subunit protein mL59 domain-containing protein</fullName>
    </recommendedName>
</protein>
<evidence type="ECO:0000256" key="1">
    <source>
        <dbReference type="SAM" id="MobiDB-lite"/>
    </source>
</evidence>
<dbReference type="GO" id="GO:0005762">
    <property type="term" value="C:mitochondrial large ribosomal subunit"/>
    <property type="evidence" value="ECO:0007669"/>
    <property type="project" value="InterPro"/>
</dbReference>
<dbReference type="RefSeq" id="XP_037155504.1">
    <property type="nucleotide sequence ID" value="XM_037299503.1"/>
</dbReference>
<dbReference type="Pfam" id="PF18126">
    <property type="entry name" value="Mitoc_mL59"/>
    <property type="match status" value="1"/>
</dbReference>
<dbReference type="GeneID" id="59337033"/>
<dbReference type="Proteomes" id="UP000593566">
    <property type="component" value="Unassembled WGS sequence"/>
</dbReference>
<dbReference type="PANTHER" id="PTHR28041">
    <property type="entry name" value="54S RIBOSOMAL PROTEIN L25, MITOCHONDRIAL"/>
    <property type="match status" value="1"/>
</dbReference>
<sequence length="795" mass="87845">MASQEYVKLAQSLPPRLLRFFARYPPPTSSFANRAPTSSMSTSLSTSSSNPNASREENTISDSPPSLPYPNPFQSQKHPATGKWHNPVFSLRRQADLVKMARANGIEELLPYTTKGTEERIQRRVKHGLRVKGTGVGQKVKGKLWERTMKGRLEKRRQAMLEMPKLVQEWKQKGHGPAINEAINNSRTVRQPVLNVSTSHLAFFSLLAFRNGLVYHITRYNLLLSRSHQDFLLWPIIRLFSAQEDMQQLRQQRGGDMQSNGLQDAADFIYHICPKAEHVGRNPPHHFLHFTSFNLALNPVPSRSTTTDSSVNLKNGTAPHCPRHFFNPDESARAPEPYPVPAASVQAQLETAPEIDSAPSAPETLPEQGLEVLYNKSPPEAVNVNGVIKQLETSTTLRKTTFLKRKNFAFAALAILLLMALAVGLGVGLRKSPRAYPSSSATARPSGGPISMNTASPTASADPTNPTGISDARDLTPLAADAVEQDVSTSLHLYYISVSNRLSSRTYTDGIWWQSSEDLSNYTTFPSTRQLSVTSTNSTGTVAANETVNQSLLLYENLHGDVSALLRVARAATDPCDAIALTCLKLGLGTKSHWIDITSNNKSEARFGFSPIYFIGRFNQTFSSTLYEMNGGTTLRAPFASAPTPFLDQSILDVQMLFYDYNSTYFLSSEYTSWNNASYGKFYSGGETSTTSDQAKNFGNSDFTESDLVMISPPGYLFAIWVNGTRPAVINFNPSTNTAPVGPFPFRRLASITLANQTESYLYHQINGTTLAEEQYLPSLNQWITTSHITISSSW</sequence>
<feature type="compositionally biased region" description="Low complexity" evidence="1">
    <location>
        <begin position="37"/>
        <end position="49"/>
    </location>
</feature>
<keyword evidence="5" id="KW-1185">Reference proteome</keyword>
<proteinExistence type="predicted"/>
<dbReference type="InterPro" id="IPR037507">
    <property type="entry name" value="Ribosomal_mL59"/>
</dbReference>
<accession>A0A8H6FGF6</accession>
<keyword evidence="2" id="KW-0812">Transmembrane</keyword>
<evidence type="ECO:0000259" key="3">
    <source>
        <dbReference type="Pfam" id="PF18126"/>
    </source>
</evidence>
<dbReference type="AlphaFoldDB" id="A0A8H6FGF6"/>
<feature type="domain" description="Large ribosomal subunit protein mL59" evidence="3">
    <location>
        <begin position="15"/>
        <end position="172"/>
    </location>
</feature>
<gene>
    <name evidence="4" type="ORF">HO133_008638</name>
</gene>
<feature type="compositionally biased region" description="Polar residues" evidence="1">
    <location>
        <begin position="451"/>
        <end position="468"/>
    </location>
</feature>
<feature type="transmembrane region" description="Helical" evidence="2">
    <location>
        <begin position="408"/>
        <end position="429"/>
    </location>
</feature>
<name>A0A8H6FGF6_9LECA</name>
<evidence type="ECO:0000256" key="2">
    <source>
        <dbReference type="SAM" id="Phobius"/>
    </source>
</evidence>
<dbReference type="PANTHER" id="PTHR28041:SF1">
    <property type="entry name" value="LARGE RIBOSOMAL SUBUNIT PROTEIN ML59"/>
    <property type="match status" value="1"/>
</dbReference>
<keyword evidence="2" id="KW-1133">Transmembrane helix</keyword>
<evidence type="ECO:0000313" key="4">
    <source>
        <dbReference type="EMBL" id="KAF6227196.1"/>
    </source>
</evidence>
<comment type="caution">
    <text evidence="4">The sequence shown here is derived from an EMBL/GenBank/DDBJ whole genome shotgun (WGS) entry which is preliminary data.</text>
</comment>
<dbReference type="GO" id="GO:0003735">
    <property type="term" value="F:structural constituent of ribosome"/>
    <property type="evidence" value="ECO:0007669"/>
    <property type="project" value="InterPro"/>
</dbReference>